<evidence type="ECO:0000313" key="3">
    <source>
        <dbReference type="Proteomes" id="UP001300692"/>
    </source>
</evidence>
<sequence length="161" mass="18881">MFLRIETLPKKLLIGQSIEMTLMQNKTAQLWGSFMPRRKEIKNPISSDLYSMQVYDPNLEFKDFTPETPFTKWAAVAVDSINNVPDAMSSYELDGGLYAVFLHKGSFNEFRSTFEYIFAEWIPNSEYEVDRREHFELLGEKYKNNHPDSEEEIWVPIKPKA</sequence>
<accession>A0ABT3CXI3</accession>
<proteinExistence type="predicted"/>
<gene>
    <name evidence="2" type="ORF">N7U62_16530</name>
</gene>
<dbReference type="PANTHER" id="PTHR36444">
    <property type="entry name" value="TRANSCRIPTIONAL REGULATOR PROTEIN YOBU-RELATED"/>
    <property type="match status" value="1"/>
</dbReference>
<dbReference type="EMBL" id="JAOYOD010000001">
    <property type="protein sequence ID" value="MCV9388291.1"/>
    <property type="molecule type" value="Genomic_DNA"/>
</dbReference>
<dbReference type="InterPro" id="IPR010499">
    <property type="entry name" value="AraC_E-bd"/>
</dbReference>
<dbReference type="InterPro" id="IPR011256">
    <property type="entry name" value="Reg_factor_effector_dom_sf"/>
</dbReference>
<dbReference type="InterPro" id="IPR029441">
    <property type="entry name" value="Cass2"/>
</dbReference>
<dbReference type="SUPFAM" id="SSF55136">
    <property type="entry name" value="Probable bacterial effector-binding domain"/>
    <property type="match status" value="1"/>
</dbReference>
<evidence type="ECO:0000313" key="2">
    <source>
        <dbReference type="EMBL" id="MCV9388291.1"/>
    </source>
</evidence>
<dbReference type="Gene3D" id="3.20.80.10">
    <property type="entry name" value="Regulatory factor, effector binding domain"/>
    <property type="match status" value="1"/>
</dbReference>
<name>A0ABT3CXI3_9BACT</name>
<protein>
    <submittedName>
        <fullName evidence="2">GyrI-like domain-containing protein</fullName>
    </submittedName>
</protein>
<organism evidence="2 3">
    <name type="scientific">Reichenbachiella ulvae</name>
    <dbReference type="NCBI Taxonomy" id="2980104"/>
    <lineage>
        <taxon>Bacteria</taxon>
        <taxon>Pseudomonadati</taxon>
        <taxon>Bacteroidota</taxon>
        <taxon>Cytophagia</taxon>
        <taxon>Cytophagales</taxon>
        <taxon>Reichenbachiellaceae</taxon>
        <taxon>Reichenbachiella</taxon>
    </lineage>
</organism>
<comment type="caution">
    <text evidence="2">The sequence shown here is derived from an EMBL/GenBank/DDBJ whole genome shotgun (WGS) entry which is preliminary data.</text>
</comment>
<dbReference type="RefSeq" id="WP_264139143.1">
    <property type="nucleotide sequence ID" value="NZ_JAOYOD010000001.1"/>
</dbReference>
<dbReference type="PANTHER" id="PTHR36444:SF2">
    <property type="entry name" value="TRANSCRIPTIONAL REGULATOR PROTEIN YOBU-RELATED"/>
    <property type="match status" value="1"/>
</dbReference>
<feature type="domain" description="AraC effector-binding" evidence="1">
    <location>
        <begin position="1"/>
        <end position="158"/>
    </location>
</feature>
<dbReference type="InterPro" id="IPR053182">
    <property type="entry name" value="YobU-like_regulator"/>
</dbReference>
<dbReference type="Pfam" id="PF14526">
    <property type="entry name" value="Cass2"/>
    <property type="match status" value="1"/>
</dbReference>
<dbReference type="Proteomes" id="UP001300692">
    <property type="component" value="Unassembled WGS sequence"/>
</dbReference>
<reference evidence="2 3" key="1">
    <citation type="submission" date="2022-10" db="EMBL/GenBank/DDBJ databases">
        <title>Comparative genomics and taxonomic characterization of three novel marine species of genus Reichenbachiella exhibiting antioxidant and polysaccharide degradation activities.</title>
        <authorList>
            <person name="Muhammad N."/>
            <person name="Lee Y.-J."/>
            <person name="Ko J."/>
            <person name="Kim S.-G."/>
        </authorList>
    </citation>
    <scope>NUCLEOTIDE SEQUENCE [LARGE SCALE GENOMIC DNA]</scope>
    <source>
        <strain evidence="2 3">ABR2-5</strain>
    </source>
</reference>
<evidence type="ECO:0000259" key="1">
    <source>
        <dbReference type="SMART" id="SM00871"/>
    </source>
</evidence>
<keyword evidence="3" id="KW-1185">Reference proteome</keyword>
<dbReference type="SMART" id="SM00871">
    <property type="entry name" value="AraC_E_bind"/>
    <property type="match status" value="1"/>
</dbReference>